<dbReference type="InterPro" id="IPR009660">
    <property type="entry name" value="Phage_A500_Gp15"/>
</dbReference>
<evidence type="ECO:0000313" key="3">
    <source>
        <dbReference type="Proteomes" id="UP000225583"/>
    </source>
</evidence>
<sequence>MFKLTDTNLDSIHFAGVNVALNLYYDNVLAMYEMFDDKSIAKRQKPYIALQMLMKDRSLLSQLDGDQQAQLLIAIFKERFDRDLTAETSANSLTKAETNKDNSNSGINEDEKDKEAPVVDFTIDAPVIFSSFLSAYGINLYEQQGKLLWCHFIAMFHNLPDDSAMKKIIGYRTNDIPKRTEYNAEEVKHLRKMRDLYELPEAKAIREERELKAYQVRSKALRRVIEAQQEAREALNALD</sequence>
<gene>
    <name evidence="2" type="ORF">DeepPurple_gp026</name>
</gene>
<dbReference type="Proteomes" id="UP000225583">
    <property type="component" value="Segment"/>
</dbReference>
<dbReference type="EMBL" id="MF176161">
    <property type="protein sequence ID" value="ARW58277.1"/>
    <property type="molecule type" value="Genomic_DNA"/>
</dbReference>
<name>A0A1Z1LZQ1_9CAUD</name>
<dbReference type="Pfam" id="PF06854">
    <property type="entry name" value="Phage_Gp15"/>
    <property type="match status" value="1"/>
</dbReference>
<keyword evidence="3" id="KW-1185">Reference proteome</keyword>
<accession>A0A1Z1LZQ1</accession>
<feature type="region of interest" description="Disordered" evidence="1">
    <location>
        <begin position="91"/>
        <end position="113"/>
    </location>
</feature>
<reference evidence="2 3" key="1">
    <citation type="submission" date="2017-05" db="EMBL/GenBank/DDBJ databases">
        <title>Complete Genome Sequence of Bacteriophage Deep-Purple infecting emetic Bacillus cereus.</title>
        <authorList>
            <person name="Hock L."/>
            <person name="Gillis A."/>
            <person name="Mahillon J."/>
        </authorList>
    </citation>
    <scope>NUCLEOTIDE SEQUENCE [LARGE SCALE GENOMIC DNA]</scope>
</reference>
<organism evidence="2 3">
    <name type="scientific">Bacillus phage Deep-Purple</name>
    <dbReference type="NCBI Taxonomy" id="1873341"/>
    <lineage>
        <taxon>Viruses</taxon>
        <taxon>Duplodnaviria</taxon>
        <taxon>Heunggongvirae</taxon>
        <taxon>Uroviricota</taxon>
        <taxon>Caudoviricetes</taxon>
        <taxon>Deurplevirus</taxon>
        <taxon>Deurplevirus deeppurple</taxon>
    </lineage>
</organism>
<evidence type="ECO:0000256" key="1">
    <source>
        <dbReference type="SAM" id="MobiDB-lite"/>
    </source>
</evidence>
<proteinExistence type="predicted"/>
<evidence type="ECO:0000313" key="2">
    <source>
        <dbReference type="EMBL" id="ARW58277.1"/>
    </source>
</evidence>
<protein>
    <submittedName>
        <fullName evidence="2">Uncharacterized protein</fullName>
    </submittedName>
</protein>
<feature type="compositionally biased region" description="Polar residues" evidence="1">
    <location>
        <begin position="91"/>
        <end position="107"/>
    </location>
</feature>